<feature type="compositionally biased region" description="Basic and acidic residues" evidence="5">
    <location>
        <begin position="352"/>
        <end position="361"/>
    </location>
</feature>
<feature type="transmembrane region" description="Helical" evidence="6">
    <location>
        <begin position="107"/>
        <end position="127"/>
    </location>
</feature>
<feature type="transmembrane region" description="Helical" evidence="6">
    <location>
        <begin position="139"/>
        <end position="159"/>
    </location>
</feature>
<evidence type="ECO:0000256" key="6">
    <source>
        <dbReference type="SAM" id="Phobius"/>
    </source>
</evidence>
<feature type="transmembrane region" description="Helical" evidence="6">
    <location>
        <begin position="72"/>
        <end position="95"/>
    </location>
</feature>
<protein>
    <recommendedName>
        <fullName evidence="9">RTA1-domain-containing protein</fullName>
    </recommendedName>
</protein>
<reference evidence="7 8" key="1">
    <citation type="journal article" date="2016" name="Mol. Biol. Evol.">
        <title>Comparative Genomics of Early-Diverging Mushroom-Forming Fungi Provides Insights into the Origins of Lignocellulose Decay Capabilities.</title>
        <authorList>
            <person name="Nagy L.G."/>
            <person name="Riley R."/>
            <person name="Tritt A."/>
            <person name="Adam C."/>
            <person name="Daum C."/>
            <person name="Floudas D."/>
            <person name="Sun H."/>
            <person name="Yadav J.S."/>
            <person name="Pangilinan J."/>
            <person name="Larsson K.H."/>
            <person name="Matsuura K."/>
            <person name="Barry K."/>
            <person name="Labutti K."/>
            <person name="Kuo R."/>
            <person name="Ohm R.A."/>
            <person name="Bhattacharya S.S."/>
            <person name="Shirouzu T."/>
            <person name="Yoshinaga Y."/>
            <person name="Martin F.M."/>
            <person name="Grigoriev I.V."/>
            <person name="Hibbett D.S."/>
        </authorList>
    </citation>
    <scope>NUCLEOTIDE SEQUENCE [LARGE SCALE GENOMIC DNA]</scope>
    <source>
        <strain evidence="7 8">HHB10207 ss-3</strain>
    </source>
</reference>
<feature type="region of interest" description="Disordered" evidence="5">
    <location>
        <begin position="335"/>
        <end position="361"/>
    </location>
</feature>
<dbReference type="AlphaFoldDB" id="A0A166BWM4"/>
<feature type="transmembrane region" description="Helical" evidence="6">
    <location>
        <begin position="180"/>
        <end position="197"/>
    </location>
</feature>
<organism evidence="7 8">
    <name type="scientific">Sistotremastrum suecicum HHB10207 ss-3</name>
    <dbReference type="NCBI Taxonomy" id="1314776"/>
    <lineage>
        <taxon>Eukaryota</taxon>
        <taxon>Fungi</taxon>
        <taxon>Dikarya</taxon>
        <taxon>Basidiomycota</taxon>
        <taxon>Agaricomycotina</taxon>
        <taxon>Agaricomycetes</taxon>
        <taxon>Sistotremastrales</taxon>
        <taxon>Sistotremastraceae</taxon>
        <taxon>Sistotremastrum</taxon>
    </lineage>
</organism>
<evidence type="ECO:0000256" key="4">
    <source>
        <dbReference type="ARBA" id="ARBA00023136"/>
    </source>
</evidence>
<dbReference type="OrthoDB" id="3358017at2759"/>
<dbReference type="PANTHER" id="PTHR31465">
    <property type="entry name" value="PROTEIN RTA1-RELATED"/>
    <property type="match status" value="1"/>
</dbReference>
<evidence type="ECO:0000256" key="1">
    <source>
        <dbReference type="ARBA" id="ARBA00004141"/>
    </source>
</evidence>
<feature type="transmembrane region" description="Helical" evidence="6">
    <location>
        <begin position="217"/>
        <end position="237"/>
    </location>
</feature>
<feature type="transmembrane region" description="Helical" evidence="6">
    <location>
        <begin position="6"/>
        <end position="27"/>
    </location>
</feature>
<dbReference type="Proteomes" id="UP000076798">
    <property type="component" value="Unassembled WGS sequence"/>
</dbReference>
<evidence type="ECO:0000313" key="8">
    <source>
        <dbReference type="Proteomes" id="UP000076798"/>
    </source>
</evidence>
<dbReference type="PANTHER" id="PTHR31465:SF1">
    <property type="entry name" value="PROTEIN RTA1-RELATED"/>
    <property type="match status" value="1"/>
</dbReference>
<evidence type="ECO:0008006" key="9">
    <source>
        <dbReference type="Google" id="ProtNLM"/>
    </source>
</evidence>
<dbReference type="Pfam" id="PF04479">
    <property type="entry name" value="RTA1"/>
    <property type="match status" value="1"/>
</dbReference>
<evidence type="ECO:0000256" key="2">
    <source>
        <dbReference type="ARBA" id="ARBA00022692"/>
    </source>
</evidence>
<evidence type="ECO:0000256" key="3">
    <source>
        <dbReference type="ARBA" id="ARBA00022989"/>
    </source>
</evidence>
<keyword evidence="4 6" id="KW-0472">Membrane</keyword>
<keyword evidence="3 6" id="KW-1133">Transmembrane helix</keyword>
<accession>A0A166BWM4</accession>
<dbReference type="InterPro" id="IPR007568">
    <property type="entry name" value="RTA1"/>
</dbReference>
<proteinExistence type="predicted"/>
<keyword evidence="2 6" id="KW-0812">Transmembrane</keyword>
<evidence type="ECO:0000256" key="5">
    <source>
        <dbReference type="SAM" id="MobiDB-lite"/>
    </source>
</evidence>
<gene>
    <name evidence="7" type="ORF">SISSUDRAFT_1063348</name>
</gene>
<dbReference type="STRING" id="1314776.A0A166BWM4"/>
<evidence type="ECO:0000313" key="7">
    <source>
        <dbReference type="EMBL" id="KZT36826.1"/>
    </source>
</evidence>
<dbReference type="GO" id="GO:0016020">
    <property type="term" value="C:membrane"/>
    <property type="evidence" value="ECO:0007669"/>
    <property type="project" value="UniProtKB-SubCell"/>
</dbReference>
<name>A0A166BWM4_9AGAM</name>
<dbReference type="EMBL" id="KV428098">
    <property type="protein sequence ID" value="KZT36826.1"/>
    <property type="molecule type" value="Genomic_DNA"/>
</dbReference>
<keyword evidence="8" id="KW-1185">Reference proteome</keyword>
<comment type="subcellular location">
    <subcellularLocation>
        <location evidence="1">Membrane</location>
        <topology evidence="1">Multi-pass membrane protein</topology>
    </subcellularLocation>
</comment>
<sequence length="361" mass="40126">MDRFRGSGPLAAPVLGPLLTFVLATMFSSKTSPAYRLAFLATLVSLALAKKSQQLPCAANPYVDPKDDPCNAIGYITNNTLTAIAFSLYVLVAFFMTFATVRWGAKYMLSMTIGAYTMALGLAFRFGMHQHPDSKGMYIVEYLFVVLSPCAFIAADYVLLGRLSRYLKTGQYLLVRPERITKYFIASDVTTFLIQAAGGSLSISSNDAKGALTGSRIFLAGLCIQAASFFTFTCIFLRWARLVRKNEPAIWTRDAHLPWYRDWRTLARAQFFSCIGILIRSGYRVAELSQGFDGPLTINEGDFYGLDTLPLFLAIAIYVPFWPAHYIPRDALTRAQEPVPEAEESTPSPTESHTEKQKEDV</sequence>